<sequence length="99" mass="11713">MNEYSNVYIGHIHDTGVRIMFRTQVYLTEEERCGLAQMVEFTGRKQSQLIREAVDQFLYQARELRAEHTLNKASGLWCNRDDLPDFDEIRRSWDRGMVG</sequence>
<dbReference type="AlphaFoldDB" id="A0A0G3EKI1"/>
<evidence type="ECO:0000313" key="1">
    <source>
        <dbReference type="EMBL" id="AKJ64684.1"/>
    </source>
</evidence>
<evidence type="ECO:0000313" key="2">
    <source>
        <dbReference type="Proteomes" id="UP000035268"/>
    </source>
</evidence>
<name>A0A0G3EKI1_9BACT</name>
<reference evidence="1 2" key="2">
    <citation type="journal article" date="2016" name="ISME J.">
        <title>Characterization of the first cultured representative of Verrucomicrobia subdivision 5 indicates the proposal of a novel phylum.</title>
        <authorList>
            <person name="Spring S."/>
            <person name="Bunk B."/>
            <person name="Sproer C."/>
            <person name="Schumann P."/>
            <person name="Rohde M."/>
            <person name="Tindall B.J."/>
            <person name="Klenk H.P."/>
        </authorList>
    </citation>
    <scope>NUCLEOTIDE SEQUENCE [LARGE SCALE GENOMIC DNA]</scope>
    <source>
        <strain evidence="1 2">L21-Fru-AB</strain>
    </source>
</reference>
<reference evidence="2" key="1">
    <citation type="submission" date="2015-02" db="EMBL/GenBank/DDBJ databases">
        <title>Description and complete genome sequence of the first cultured representative of the subdivision 5 of the Verrucomicrobia phylum.</title>
        <authorList>
            <person name="Spring S."/>
            <person name="Bunk B."/>
            <person name="Sproer C."/>
            <person name="Klenk H.-P."/>
        </authorList>
    </citation>
    <scope>NUCLEOTIDE SEQUENCE [LARGE SCALE GENOMIC DNA]</scope>
    <source>
        <strain evidence="2">L21-Fru-AB</strain>
    </source>
</reference>
<accession>A0A0G3EKI1</accession>
<proteinExistence type="predicted"/>
<dbReference type="KEGG" id="vbl:L21SP4_01438"/>
<dbReference type="Proteomes" id="UP000035268">
    <property type="component" value="Chromosome"/>
</dbReference>
<dbReference type="EMBL" id="CP010904">
    <property type="protein sequence ID" value="AKJ64684.1"/>
    <property type="molecule type" value="Genomic_DNA"/>
</dbReference>
<gene>
    <name evidence="1" type="ORF">L21SP4_01438</name>
</gene>
<protein>
    <recommendedName>
        <fullName evidence="3">Ribbon-helix-helix protein CopG domain-containing protein</fullName>
    </recommendedName>
</protein>
<organism evidence="1 2">
    <name type="scientific">Kiritimatiella glycovorans</name>
    <dbReference type="NCBI Taxonomy" id="1307763"/>
    <lineage>
        <taxon>Bacteria</taxon>
        <taxon>Pseudomonadati</taxon>
        <taxon>Kiritimatiellota</taxon>
        <taxon>Kiritimatiellia</taxon>
        <taxon>Kiritimatiellales</taxon>
        <taxon>Kiritimatiellaceae</taxon>
        <taxon>Kiritimatiella</taxon>
    </lineage>
</organism>
<evidence type="ECO:0008006" key="3">
    <source>
        <dbReference type="Google" id="ProtNLM"/>
    </source>
</evidence>
<keyword evidence="2" id="KW-1185">Reference proteome</keyword>
<dbReference type="RefSeq" id="WP_201774606.1">
    <property type="nucleotide sequence ID" value="NZ_CP010904.1"/>
</dbReference>